<keyword evidence="2" id="KW-1185">Reference proteome</keyword>
<organism evidence="1 2">
    <name type="scientific">Peronosclerospora sorghi</name>
    <dbReference type="NCBI Taxonomy" id="230839"/>
    <lineage>
        <taxon>Eukaryota</taxon>
        <taxon>Sar</taxon>
        <taxon>Stramenopiles</taxon>
        <taxon>Oomycota</taxon>
        <taxon>Peronosporomycetes</taxon>
        <taxon>Peronosporales</taxon>
        <taxon>Peronosporaceae</taxon>
        <taxon>Peronosclerospora</taxon>
    </lineage>
</organism>
<dbReference type="Proteomes" id="UP001163321">
    <property type="component" value="Chromosome 8"/>
</dbReference>
<comment type="caution">
    <text evidence="1">The sequence shown here is derived from an EMBL/GenBank/DDBJ whole genome shotgun (WGS) entry which is preliminary data.</text>
</comment>
<protein>
    <submittedName>
        <fullName evidence="1">Uncharacterized protein</fullName>
    </submittedName>
</protein>
<evidence type="ECO:0000313" key="1">
    <source>
        <dbReference type="EMBL" id="KAI9908394.1"/>
    </source>
</evidence>
<reference evidence="1 2" key="1">
    <citation type="journal article" date="2022" name="bioRxiv">
        <title>The genome of the oomycete Peronosclerospora sorghi, a cosmopolitan pathogen of maize and sorghum, is inflated with dispersed pseudogenes.</title>
        <authorList>
            <person name="Fletcher K."/>
            <person name="Martin F."/>
            <person name="Isakeit T."/>
            <person name="Cavanaugh K."/>
            <person name="Magill C."/>
            <person name="Michelmore R."/>
        </authorList>
    </citation>
    <scope>NUCLEOTIDE SEQUENCE [LARGE SCALE GENOMIC DNA]</scope>
    <source>
        <strain evidence="1">P6</strain>
    </source>
</reference>
<dbReference type="EMBL" id="CM047587">
    <property type="protein sequence ID" value="KAI9908394.1"/>
    <property type="molecule type" value="Genomic_DNA"/>
</dbReference>
<name>A0ACC0VPJ3_9STRA</name>
<accession>A0ACC0VPJ3</accession>
<evidence type="ECO:0000313" key="2">
    <source>
        <dbReference type="Proteomes" id="UP001163321"/>
    </source>
</evidence>
<proteinExistence type="predicted"/>
<gene>
    <name evidence="1" type="ORF">PsorP6_016346</name>
</gene>
<sequence>MIVLVYIDEILAFAMCDADLFDFKASMEATFEVNNFNDINYFLGLELQWSSRGDDVRVIQHKYADTILYRFGIKNVCPAATPMEERYRESLFEEKDLTTLKPRTALGTLLYLSVLTRPDISTASTKEHRLVIRDGADHDGLVIYCNAVIAVERERKPSTVLAIFYDGNLVEWGSVKQGTVTLSSTEAEYIKMATGLKECIGIVLKLKELGIVTENIAVMEDNQGAQLLAESKGVNQRSRHIDTKVPLAT</sequence>